<feature type="compositionally biased region" description="Pro residues" evidence="1">
    <location>
        <begin position="77"/>
        <end position="91"/>
    </location>
</feature>
<reference evidence="2 3" key="1">
    <citation type="submission" date="2022-11" db="EMBL/GenBank/DDBJ databases">
        <title>Whole genome sequence of Eschrichtius robustus ER-17-0199.</title>
        <authorList>
            <person name="Bruniche-Olsen A."/>
            <person name="Black A.N."/>
            <person name="Fields C.J."/>
            <person name="Walden K."/>
            <person name="Dewoody J.A."/>
        </authorList>
    </citation>
    <scope>NUCLEOTIDE SEQUENCE [LARGE SCALE GENOMIC DNA]</scope>
    <source>
        <strain evidence="2">ER-17-0199</strain>
        <tissue evidence="2">Blubber</tissue>
    </source>
</reference>
<feature type="region of interest" description="Disordered" evidence="1">
    <location>
        <begin position="450"/>
        <end position="470"/>
    </location>
</feature>
<dbReference type="AlphaFoldDB" id="A0AB34H201"/>
<feature type="region of interest" description="Disordered" evidence="1">
    <location>
        <begin position="582"/>
        <end position="601"/>
    </location>
</feature>
<feature type="region of interest" description="Disordered" evidence="1">
    <location>
        <begin position="16"/>
        <end position="92"/>
    </location>
</feature>
<evidence type="ECO:0000313" key="3">
    <source>
        <dbReference type="Proteomes" id="UP001159641"/>
    </source>
</evidence>
<dbReference type="EMBL" id="JAIQCJ010002005">
    <property type="protein sequence ID" value="KAJ8785783.1"/>
    <property type="molecule type" value="Genomic_DNA"/>
</dbReference>
<feature type="region of interest" description="Disordered" evidence="1">
    <location>
        <begin position="389"/>
        <end position="408"/>
    </location>
</feature>
<name>A0AB34H201_ESCRO</name>
<proteinExistence type="predicted"/>
<organism evidence="2 3">
    <name type="scientific">Eschrichtius robustus</name>
    <name type="common">California gray whale</name>
    <name type="synonym">Eschrichtius gibbosus</name>
    <dbReference type="NCBI Taxonomy" id="9764"/>
    <lineage>
        <taxon>Eukaryota</taxon>
        <taxon>Metazoa</taxon>
        <taxon>Chordata</taxon>
        <taxon>Craniata</taxon>
        <taxon>Vertebrata</taxon>
        <taxon>Euteleostomi</taxon>
        <taxon>Mammalia</taxon>
        <taxon>Eutheria</taxon>
        <taxon>Laurasiatheria</taxon>
        <taxon>Artiodactyla</taxon>
        <taxon>Whippomorpha</taxon>
        <taxon>Cetacea</taxon>
        <taxon>Mysticeti</taxon>
        <taxon>Eschrichtiidae</taxon>
        <taxon>Eschrichtius</taxon>
    </lineage>
</organism>
<gene>
    <name evidence="2" type="ORF">J1605_006743</name>
</gene>
<evidence type="ECO:0000313" key="2">
    <source>
        <dbReference type="EMBL" id="KAJ8785783.1"/>
    </source>
</evidence>
<comment type="caution">
    <text evidence="2">The sequence shown here is derived from an EMBL/GenBank/DDBJ whole genome shotgun (WGS) entry which is preliminary data.</text>
</comment>
<evidence type="ECO:0000256" key="1">
    <source>
        <dbReference type="SAM" id="MobiDB-lite"/>
    </source>
</evidence>
<keyword evidence="3" id="KW-1185">Reference proteome</keyword>
<accession>A0AB34H201</accession>
<sequence>MVSYTGCSQQYLLAPRPAGGHVDVLPEPTPPNQKCQAGGTGLVLGRSREWKSRSSRPLKGRLPPETRVQVAPSPLLTSPPPGPPARTPPRPCAAGLEDRAISSVSWVKACQPCRPSRSPRWRAGPDSGCRAPIRLFPVLMCRQHPAPGPTRGGAELSRLLSAAEKGGRFPAELVKHADGREAEAAGGGAVSSPRGGADCGWAEISSVGRGPSFPVVTLLERVCSLSTPSPPPVPAALPGNISQVLPQASWARRAAEDCELVPDLTFQTIPSPQSSSPRLGEREPFASCSALRYGTFARDSSPGTKGLECSPSTPTMNSYFYKFMINLLKRFSSERKLLEVRGGFIIRAGFLSVGPVGVWGRTILCGSGCPARVGCEAASPASTRWMPVAPSPTQLGQSKTSPDDAKGPLGGTIIPADSHGYRATEMDSYRHLPKEEGFFRIKLDGWGLKRPPTRKTTDSSHTSDVQPAVPPEAAPAPVISSYSFLWATPALWGGYLLSQRATPPSLGSQGEHSPASDVEEPLKTCSFLLPVARRAEALQQRFTGGPALGWSVGRGNQTRERVKELNLLCRELAPERQACCTDTQGAHQRPGPGTAKTTRPQVGVRPHWKEAMFSRGASLLPRVTDPQKIPTKTRPDVLSSSSSSPRALILLPVTSQKSRFPKREVLHLFLRFHRPHRLPGLRSRSRAAVPALTRDQFPEHGAIEPPCFAPPESCCFSLIMALVSPLHPQPCHR</sequence>
<feature type="compositionally biased region" description="Polar residues" evidence="1">
    <location>
        <begin position="391"/>
        <end position="400"/>
    </location>
</feature>
<dbReference type="Proteomes" id="UP001159641">
    <property type="component" value="Unassembled WGS sequence"/>
</dbReference>
<protein>
    <submittedName>
        <fullName evidence="2">Uncharacterized protein</fullName>
    </submittedName>
</protein>